<comment type="caution">
    <text evidence="2">The sequence shown here is derived from an EMBL/GenBank/DDBJ whole genome shotgun (WGS) entry which is preliminary data.</text>
</comment>
<evidence type="ECO:0008006" key="4">
    <source>
        <dbReference type="Google" id="ProtNLM"/>
    </source>
</evidence>
<dbReference type="Pfam" id="PF17615">
    <property type="entry name" value="C166"/>
    <property type="match status" value="1"/>
</dbReference>
<name>A0A4Z0YGS2_9PEZI</name>
<reference evidence="2 3" key="1">
    <citation type="submission" date="2019-03" db="EMBL/GenBank/DDBJ databases">
        <title>Draft genome sequence of Xylaria hypoxylon DSM 108379, a ubiquitous saprotrophic-parasitic fungi on hardwood.</title>
        <authorList>
            <person name="Buettner E."/>
            <person name="Leonhardt S."/>
            <person name="Gebauer A.M."/>
            <person name="Liers C."/>
            <person name="Hofrichter M."/>
            <person name="Kellner H."/>
        </authorList>
    </citation>
    <scope>NUCLEOTIDE SEQUENCE [LARGE SCALE GENOMIC DNA]</scope>
    <source>
        <strain evidence="2 3">DSM 108379</strain>
    </source>
</reference>
<protein>
    <recommendedName>
        <fullName evidence="4">UVI-1 protein</fullName>
    </recommendedName>
</protein>
<proteinExistence type="predicted"/>
<feature type="chain" id="PRO_5021248253" description="UVI-1 protein" evidence="1">
    <location>
        <begin position="20"/>
        <end position="185"/>
    </location>
</feature>
<gene>
    <name evidence="2" type="ORF">E0Z10_g10309</name>
</gene>
<keyword evidence="1" id="KW-0732">Signal</keyword>
<dbReference type="EMBL" id="SKBN01000390">
    <property type="protein sequence ID" value="TGJ78445.1"/>
    <property type="molecule type" value="Genomic_DNA"/>
</dbReference>
<evidence type="ECO:0000313" key="2">
    <source>
        <dbReference type="EMBL" id="TGJ78445.1"/>
    </source>
</evidence>
<dbReference type="OrthoDB" id="5089392at2759"/>
<dbReference type="Proteomes" id="UP000297716">
    <property type="component" value="Unassembled WGS sequence"/>
</dbReference>
<evidence type="ECO:0000313" key="3">
    <source>
        <dbReference type="Proteomes" id="UP000297716"/>
    </source>
</evidence>
<sequence length="185" mass="19236">MQFSKIFSAGAVMAATAMAALSPQQIATGLKTVTDQSLKLQAPAQSISIVNAPLIIIGQGPFPTIIAGFTQIVTTVTATLSQLDGTGPVTNPADADIIFNAFRGFVRVHQDLLNILIGKAGILTKVPLIGQPVATVLRQVESVVDTIAISLIDLVESRAKDLTSEANALGGTLDLAIKQYEGLSV</sequence>
<keyword evidence="3" id="KW-1185">Reference proteome</keyword>
<dbReference type="AlphaFoldDB" id="A0A4Z0YGS2"/>
<organism evidence="2 3">
    <name type="scientific">Xylaria hypoxylon</name>
    <dbReference type="NCBI Taxonomy" id="37992"/>
    <lineage>
        <taxon>Eukaryota</taxon>
        <taxon>Fungi</taxon>
        <taxon>Dikarya</taxon>
        <taxon>Ascomycota</taxon>
        <taxon>Pezizomycotina</taxon>
        <taxon>Sordariomycetes</taxon>
        <taxon>Xylariomycetidae</taxon>
        <taxon>Xylariales</taxon>
        <taxon>Xylariaceae</taxon>
        <taxon>Xylaria</taxon>
    </lineage>
</organism>
<evidence type="ECO:0000256" key="1">
    <source>
        <dbReference type="SAM" id="SignalP"/>
    </source>
</evidence>
<accession>A0A4Z0YGS2</accession>
<feature type="signal peptide" evidence="1">
    <location>
        <begin position="1"/>
        <end position="19"/>
    </location>
</feature>